<evidence type="ECO:0000313" key="1">
    <source>
        <dbReference type="EMBL" id="KAF6829286.1"/>
    </source>
</evidence>
<dbReference type="AlphaFoldDB" id="A0A8H6KEJ8"/>
<comment type="caution">
    <text evidence="1">The sequence shown here is derived from an EMBL/GenBank/DDBJ whole genome shotgun (WGS) entry which is preliminary data.</text>
</comment>
<gene>
    <name evidence="1" type="ORF">CPLU01_08050</name>
</gene>
<dbReference type="EMBL" id="WIGO01000110">
    <property type="protein sequence ID" value="KAF6829286.1"/>
    <property type="molecule type" value="Genomic_DNA"/>
</dbReference>
<proteinExistence type="predicted"/>
<evidence type="ECO:0000313" key="2">
    <source>
        <dbReference type="Proteomes" id="UP000654918"/>
    </source>
</evidence>
<protein>
    <submittedName>
        <fullName evidence="1">Uncharacterized protein</fullName>
    </submittedName>
</protein>
<sequence>MSDPEPRSSTLSGFPIRALQAHLAPNGSVQCDLAAQMFVGIDKDAMLDDPGSLDIGSRALIGFLSASLPQPLNESRPGSMLEWWIDSAVNDAENATSFLRSLAGTCSEAICAEAGDGLDPDVSGVGVCIVFSSRLPV</sequence>
<dbReference type="Proteomes" id="UP000654918">
    <property type="component" value="Unassembled WGS sequence"/>
</dbReference>
<name>A0A8H6KEJ8_9PEZI</name>
<reference evidence="1" key="1">
    <citation type="journal article" date="2020" name="Phytopathology">
        <title>Genome Sequence Resources of Colletotrichum truncatum, C. plurivorum, C. musicola, and C. sojae: Four Species Pathogenic to Soybean (Glycine max).</title>
        <authorList>
            <person name="Rogerio F."/>
            <person name="Boufleur T.R."/>
            <person name="Ciampi-Guillardi M."/>
            <person name="Sukno S.A."/>
            <person name="Thon M.R."/>
            <person name="Massola Junior N.S."/>
            <person name="Baroncelli R."/>
        </authorList>
    </citation>
    <scope>NUCLEOTIDE SEQUENCE</scope>
    <source>
        <strain evidence="1">LFN00145</strain>
    </source>
</reference>
<accession>A0A8H6KEJ8</accession>
<keyword evidence="2" id="KW-1185">Reference proteome</keyword>
<organism evidence="1 2">
    <name type="scientific">Colletotrichum plurivorum</name>
    <dbReference type="NCBI Taxonomy" id="2175906"/>
    <lineage>
        <taxon>Eukaryota</taxon>
        <taxon>Fungi</taxon>
        <taxon>Dikarya</taxon>
        <taxon>Ascomycota</taxon>
        <taxon>Pezizomycotina</taxon>
        <taxon>Sordariomycetes</taxon>
        <taxon>Hypocreomycetidae</taxon>
        <taxon>Glomerellales</taxon>
        <taxon>Glomerellaceae</taxon>
        <taxon>Colletotrichum</taxon>
        <taxon>Colletotrichum orchidearum species complex</taxon>
    </lineage>
</organism>